<evidence type="ECO:0000256" key="1">
    <source>
        <dbReference type="SAM" id="Phobius"/>
    </source>
</evidence>
<gene>
    <name evidence="2" type="ORF">NG895_20880</name>
</gene>
<accession>A0A9X2JIA8</accession>
<feature type="transmembrane region" description="Helical" evidence="1">
    <location>
        <begin position="17"/>
        <end position="39"/>
    </location>
</feature>
<keyword evidence="1" id="KW-0812">Transmembrane</keyword>
<organism evidence="2 3">
    <name type="scientific">Aeoliella straminimaris</name>
    <dbReference type="NCBI Taxonomy" id="2954799"/>
    <lineage>
        <taxon>Bacteria</taxon>
        <taxon>Pseudomonadati</taxon>
        <taxon>Planctomycetota</taxon>
        <taxon>Planctomycetia</taxon>
        <taxon>Pirellulales</taxon>
        <taxon>Lacipirellulaceae</taxon>
        <taxon>Aeoliella</taxon>
    </lineage>
</organism>
<keyword evidence="1" id="KW-1133">Transmembrane helix</keyword>
<evidence type="ECO:0000313" key="2">
    <source>
        <dbReference type="EMBL" id="MCO6046362.1"/>
    </source>
</evidence>
<sequence>MQYIACSESGNDAISEQVVGCFAGIMAFILSDLVVFPVLRINAKYYGSKMAYYILAVFLGFAGGGILDAALWICRHRFTARGWNA</sequence>
<keyword evidence="1" id="KW-0472">Membrane</keyword>
<evidence type="ECO:0000313" key="3">
    <source>
        <dbReference type="Proteomes" id="UP001155241"/>
    </source>
</evidence>
<protein>
    <submittedName>
        <fullName evidence="2">Uncharacterized protein</fullName>
    </submittedName>
</protein>
<name>A0A9X2JIA8_9BACT</name>
<dbReference type="Proteomes" id="UP001155241">
    <property type="component" value="Unassembled WGS sequence"/>
</dbReference>
<dbReference type="AlphaFoldDB" id="A0A9X2JIA8"/>
<dbReference type="EMBL" id="JAMXLR010000072">
    <property type="protein sequence ID" value="MCO6046362.1"/>
    <property type="molecule type" value="Genomic_DNA"/>
</dbReference>
<reference evidence="2" key="1">
    <citation type="submission" date="2022-06" db="EMBL/GenBank/DDBJ databases">
        <title>Aeoliella straminimaris, a novel planctomycete from sediments.</title>
        <authorList>
            <person name="Vitorino I.R."/>
            <person name="Lage O.M."/>
        </authorList>
    </citation>
    <scope>NUCLEOTIDE SEQUENCE</scope>
    <source>
        <strain evidence="2">ICT_H6.2</strain>
    </source>
</reference>
<proteinExistence type="predicted"/>
<comment type="caution">
    <text evidence="2">The sequence shown here is derived from an EMBL/GenBank/DDBJ whole genome shotgun (WGS) entry which is preliminary data.</text>
</comment>
<keyword evidence="3" id="KW-1185">Reference proteome</keyword>
<dbReference type="RefSeq" id="WP_252854474.1">
    <property type="nucleotide sequence ID" value="NZ_JAMXLR010000072.1"/>
</dbReference>
<feature type="transmembrane region" description="Helical" evidence="1">
    <location>
        <begin position="51"/>
        <end position="73"/>
    </location>
</feature>